<keyword evidence="4 8" id="KW-1133">Transmembrane helix</keyword>
<dbReference type="Gene3D" id="1.20.1730.10">
    <property type="entry name" value="Sodium/glucose cotransporter"/>
    <property type="match status" value="1"/>
</dbReference>
<comment type="subcellular location">
    <subcellularLocation>
        <location evidence="1">Membrane</location>
        <topology evidence="1">Multi-pass membrane protein</topology>
    </subcellularLocation>
</comment>
<evidence type="ECO:0000256" key="2">
    <source>
        <dbReference type="ARBA" id="ARBA00006434"/>
    </source>
</evidence>
<feature type="transmembrane region" description="Helical" evidence="8">
    <location>
        <begin position="242"/>
        <end position="264"/>
    </location>
</feature>
<feature type="transmembrane region" description="Helical" evidence="8">
    <location>
        <begin position="27"/>
        <end position="44"/>
    </location>
</feature>
<organism evidence="9 10">
    <name type="scientific">Mizuhopecten yessoensis</name>
    <name type="common">Japanese scallop</name>
    <name type="synonym">Patinopecten yessoensis</name>
    <dbReference type="NCBI Taxonomy" id="6573"/>
    <lineage>
        <taxon>Eukaryota</taxon>
        <taxon>Metazoa</taxon>
        <taxon>Spiralia</taxon>
        <taxon>Lophotrochozoa</taxon>
        <taxon>Mollusca</taxon>
        <taxon>Bivalvia</taxon>
        <taxon>Autobranchia</taxon>
        <taxon>Pteriomorphia</taxon>
        <taxon>Pectinida</taxon>
        <taxon>Pectinoidea</taxon>
        <taxon>Pectinidae</taxon>
        <taxon>Mizuhopecten</taxon>
    </lineage>
</organism>
<feature type="transmembrane region" description="Helical" evidence="8">
    <location>
        <begin position="139"/>
        <end position="158"/>
    </location>
</feature>
<dbReference type="InterPro" id="IPR001734">
    <property type="entry name" value="Na/solute_symporter"/>
</dbReference>
<dbReference type="PANTHER" id="PTHR11819">
    <property type="entry name" value="SOLUTE CARRIER FAMILY 5"/>
    <property type="match status" value="1"/>
</dbReference>
<dbReference type="OrthoDB" id="6132759at2759"/>
<sequence length="403" mass="45560">MLTLSVSKQLIVQRCLAAKSISHAKAGSLLGACLKILPFFLYLIPGMVSRILYPDEVACADPDTCSRLCGNPAGCSNMAYPLMVLRFLPSGLRGLMLAALIAALMSSMTSILNSASSIVTLDIWCVARKKASERELMIVGRLAVLVLVAISVLWLPILEKVQGGMFWFYMQSIRSYLIPPWCMLFMLGVFWKKTTESGGFWGLILSLIVGVVRMVLDFTYTAPLCGSGEPDERPSIIADVNFLHFAIILALFTTICMVVISLLTEPRPERKLRRVTWWTRQDKQVPDPDTEDEEEGTQNEYEKGKRRRGSKRTEEESLTESQMEIQRPESKEVTTKRLKNQFIMWLCGTTGDKAKHSDWEMEDIRVQQEKDQSLEENPFWKRILDISAVVILIITTILIAYFN</sequence>
<gene>
    <name evidence="9" type="ORF">KP79_PYT13285</name>
</gene>
<proteinExistence type="inferred from homology"/>
<name>A0A210R3S8_MIZYE</name>
<dbReference type="Proteomes" id="UP000242188">
    <property type="component" value="Unassembled WGS sequence"/>
</dbReference>
<dbReference type="Pfam" id="PF00474">
    <property type="entry name" value="SSF"/>
    <property type="match status" value="1"/>
</dbReference>
<protein>
    <submittedName>
        <fullName evidence="9">Sodium/glucose cotransporter 4</fullName>
    </submittedName>
</protein>
<evidence type="ECO:0000313" key="9">
    <source>
        <dbReference type="EMBL" id="OWF55616.1"/>
    </source>
</evidence>
<dbReference type="AlphaFoldDB" id="A0A210R3S8"/>
<feature type="region of interest" description="Disordered" evidence="7">
    <location>
        <begin position="283"/>
        <end position="331"/>
    </location>
</feature>
<evidence type="ECO:0000256" key="7">
    <source>
        <dbReference type="SAM" id="MobiDB-lite"/>
    </source>
</evidence>
<evidence type="ECO:0000256" key="1">
    <source>
        <dbReference type="ARBA" id="ARBA00004141"/>
    </source>
</evidence>
<keyword evidence="3 8" id="KW-0812">Transmembrane</keyword>
<evidence type="ECO:0000256" key="3">
    <source>
        <dbReference type="ARBA" id="ARBA00022692"/>
    </source>
</evidence>
<keyword evidence="5 8" id="KW-0472">Membrane</keyword>
<comment type="caution">
    <text evidence="9">The sequence shown here is derived from an EMBL/GenBank/DDBJ whole genome shotgun (WGS) entry which is preliminary data.</text>
</comment>
<dbReference type="GO" id="GO:0005412">
    <property type="term" value="F:D-glucose:sodium symporter activity"/>
    <property type="evidence" value="ECO:0007669"/>
    <property type="project" value="TreeGrafter"/>
</dbReference>
<feature type="compositionally biased region" description="Acidic residues" evidence="7">
    <location>
        <begin position="288"/>
        <end position="297"/>
    </location>
</feature>
<dbReference type="EMBL" id="NEDP02000574">
    <property type="protein sequence ID" value="OWF55616.1"/>
    <property type="molecule type" value="Genomic_DNA"/>
</dbReference>
<dbReference type="NCBIfam" id="TIGR00813">
    <property type="entry name" value="sss"/>
    <property type="match status" value="1"/>
</dbReference>
<evidence type="ECO:0000256" key="4">
    <source>
        <dbReference type="ARBA" id="ARBA00022989"/>
    </source>
</evidence>
<dbReference type="PROSITE" id="PS50283">
    <property type="entry name" value="NA_SOLUT_SYMP_3"/>
    <property type="match status" value="1"/>
</dbReference>
<keyword evidence="10" id="KW-1185">Reference proteome</keyword>
<dbReference type="STRING" id="6573.A0A210R3S8"/>
<feature type="transmembrane region" description="Helical" evidence="8">
    <location>
        <begin position="87"/>
        <end position="105"/>
    </location>
</feature>
<dbReference type="InterPro" id="IPR038377">
    <property type="entry name" value="Na/Glc_symporter_sf"/>
</dbReference>
<accession>A0A210R3S8</accession>
<reference evidence="9 10" key="1">
    <citation type="journal article" date="2017" name="Nat. Ecol. Evol.">
        <title>Scallop genome provides insights into evolution of bilaterian karyotype and development.</title>
        <authorList>
            <person name="Wang S."/>
            <person name="Zhang J."/>
            <person name="Jiao W."/>
            <person name="Li J."/>
            <person name="Xun X."/>
            <person name="Sun Y."/>
            <person name="Guo X."/>
            <person name="Huan P."/>
            <person name="Dong B."/>
            <person name="Zhang L."/>
            <person name="Hu X."/>
            <person name="Sun X."/>
            <person name="Wang J."/>
            <person name="Zhao C."/>
            <person name="Wang Y."/>
            <person name="Wang D."/>
            <person name="Huang X."/>
            <person name="Wang R."/>
            <person name="Lv J."/>
            <person name="Li Y."/>
            <person name="Zhang Z."/>
            <person name="Liu B."/>
            <person name="Lu W."/>
            <person name="Hui Y."/>
            <person name="Liang J."/>
            <person name="Zhou Z."/>
            <person name="Hou R."/>
            <person name="Li X."/>
            <person name="Liu Y."/>
            <person name="Li H."/>
            <person name="Ning X."/>
            <person name="Lin Y."/>
            <person name="Zhao L."/>
            <person name="Xing Q."/>
            <person name="Dou J."/>
            <person name="Li Y."/>
            <person name="Mao J."/>
            <person name="Guo H."/>
            <person name="Dou H."/>
            <person name="Li T."/>
            <person name="Mu C."/>
            <person name="Jiang W."/>
            <person name="Fu Q."/>
            <person name="Fu X."/>
            <person name="Miao Y."/>
            <person name="Liu J."/>
            <person name="Yu Q."/>
            <person name="Li R."/>
            <person name="Liao H."/>
            <person name="Li X."/>
            <person name="Kong Y."/>
            <person name="Jiang Z."/>
            <person name="Chourrout D."/>
            <person name="Li R."/>
            <person name="Bao Z."/>
        </authorList>
    </citation>
    <scope>NUCLEOTIDE SEQUENCE [LARGE SCALE GENOMIC DNA]</scope>
    <source>
        <strain evidence="9 10">PY_sf001</strain>
    </source>
</reference>
<evidence type="ECO:0000313" key="10">
    <source>
        <dbReference type="Proteomes" id="UP000242188"/>
    </source>
</evidence>
<feature type="transmembrane region" description="Helical" evidence="8">
    <location>
        <begin position="173"/>
        <end position="191"/>
    </location>
</feature>
<evidence type="ECO:0000256" key="5">
    <source>
        <dbReference type="ARBA" id="ARBA00023136"/>
    </source>
</evidence>
<feature type="transmembrane region" description="Helical" evidence="8">
    <location>
        <begin position="198"/>
        <end position="222"/>
    </location>
</feature>
<feature type="transmembrane region" description="Helical" evidence="8">
    <location>
        <begin position="383"/>
        <end position="402"/>
    </location>
</feature>
<dbReference type="PANTHER" id="PTHR11819:SF195">
    <property type="entry name" value="SODIUM_GLUCOSE COTRANSPORTER 4"/>
    <property type="match status" value="1"/>
</dbReference>
<comment type="similarity">
    <text evidence="2 6">Belongs to the sodium:solute symporter (SSF) (TC 2.A.21) family.</text>
</comment>
<evidence type="ECO:0000256" key="6">
    <source>
        <dbReference type="RuleBase" id="RU362091"/>
    </source>
</evidence>
<dbReference type="GO" id="GO:0005886">
    <property type="term" value="C:plasma membrane"/>
    <property type="evidence" value="ECO:0007669"/>
    <property type="project" value="TreeGrafter"/>
</dbReference>
<evidence type="ECO:0000256" key="8">
    <source>
        <dbReference type="SAM" id="Phobius"/>
    </source>
</evidence>